<sequence>MVANVGVAAGMTAEPVAGWNQATVLTAGLSPVGAVVVAALSVRHP</sequence>
<evidence type="ECO:0000313" key="3">
    <source>
        <dbReference type="Proteomes" id="UP000569329"/>
    </source>
</evidence>
<keyword evidence="1" id="KW-0812">Transmembrane</keyword>
<keyword evidence="1" id="KW-1133">Transmembrane helix</keyword>
<proteinExistence type="predicted"/>
<accession>A0A839E6F4</accession>
<feature type="transmembrane region" description="Helical" evidence="1">
    <location>
        <begin position="22"/>
        <end position="42"/>
    </location>
</feature>
<protein>
    <submittedName>
        <fullName evidence="2">Uncharacterized protein</fullName>
    </submittedName>
</protein>
<comment type="caution">
    <text evidence="2">The sequence shown here is derived from an EMBL/GenBank/DDBJ whole genome shotgun (WGS) entry which is preliminary data.</text>
</comment>
<gene>
    <name evidence="2" type="ORF">FHX42_004270</name>
</gene>
<keyword evidence="3" id="KW-1185">Reference proteome</keyword>
<name>A0A839E6F4_9PSEU</name>
<dbReference type="EMBL" id="JACGWZ010000006">
    <property type="protein sequence ID" value="MBA8826891.1"/>
    <property type="molecule type" value="Genomic_DNA"/>
</dbReference>
<dbReference type="Proteomes" id="UP000569329">
    <property type="component" value="Unassembled WGS sequence"/>
</dbReference>
<evidence type="ECO:0000313" key="2">
    <source>
        <dbReference type="EMBL" id="MBA8826891.1"/>
    </source>
</evidence>
<keyword evidence="1" id="KW-0472">Membrane</keyword>
<dbReference type="RefSeq" id="WP_182546064.1">
    <property type="nucleotide sequence ID" value="NZ_JACGWZ010000006.1"/>
</dbReference>
<reference evidence="2 3" key="1">
    <citation type="submission" date="2020-07" db="EMBL/GenBank/DDBJ databases">
        <title>Sequencing the genomes of 1000 actinobacteria strains.</title>
        <authorList>
            <person name="Klenk H.-P."/>
        </authorList>
    </citation>
    <scope>NUCLEOTIDE SEQUENCE [LARGE SCALE GENOMIC DNA]</scope>
    <source>
        <strain evidence="2 3">DSM 45975</strain>
    </source>
</reference>
<dbReference type="AlphaFoldDB" id="A0A839E6F4"/>
<evidence type="ECO:0000256" key="1">
    <source>
        <dbReference type="SAM" id="Phobius"/>
    </source>
</evidence>
<organism evidence="2 3">
    <name type="scientific">Halosaccharopolyspora lacisalsi</name>
    <dbReference type="NCBI Taxonomy" id="1000566"/>
    <lineage>
        <taxon>Bacteria</taxon>
        <taxon>Bacillati</taxon>
        <taxon>Actinomycetota</taxon>
        <taxon>Actinomycetes</taxon>
        <taxon>Pseudonocardiales</taxon>
        <taxon>Pseudonocardiaceae</taxon>
        <taxon>Halosaccharopolyspora</taxon>
    </lineage>
</organism>